<evidence type="ECO:0000313" key="3">
    <source>
        <dbReference type="EMBL" id="EPX81480.1"/>
    </source>
</evidence>
<sequence>MTDFVVIGGGIAGASAAARLSALGSVTLLEREDALAYHASGRSAALFEETYGKPSTVALNTASKDWHLDVNGSRDLPRGLMLVGREGNELAFATDMVSMHMRRLTMDEALDMVPVLDPARVTQVGYHAEAWDIDTDAAVQRFIRELRGNGGSVVTRAEVTAIEKTATGWRVTAGEDYETRAVVNAAGAWADEIAKMAGVTPLGLQPMRRSIARVAAPEGLDVSKWPIIFGPGEAWYAKPDAGALLISPADEEPSIPMDAWADDMVLAEGIALYEEHVTTPVQRMIANWAGLRTFAPDRCLVIGASERDGFWWCAGQGGYGFQTAPAASRLLADLVGGRAPELDGGTVAALSPSRFGSD</sequence>
<comment type="caution">
    <text evidence="3">The sequence shown here is derived from an EMBL/GenBank/DDBJ whole genome shotgun (WGS) entry which is preliminary data.</text>
</comment>
<dbReference type="Proteomes" id="UP000015351">
    <property type="component" value="Unassembled WGS sequence"/>
</dbReference>
<dbReference type="GO" id="GO:0005737">
    <property type="term" value="C:cytoplasm"/>
    <property type="evidence" value="ECO:0007669"/>
    <property type="project" value="TreeGrafter"/>
</dbReference>
<dbReference type="PATRIC" id="fig|1123360.3.peg.35"/>
<dbReference type="GO" id="GO:0016491">
    <property type="term" value="F:oxidoreductase activity"/>
    <property type="evidence" value="ECO:0007669"/>
    <property type="project" value="UniProtKB-KW"/>
</dbReference>
<keyword evidence="4" id="KW-1185">Reference proteome</keyword>
<dbReference type="RefSeq" id="WP_021100979.1">
    <property type="nucleotide sequence ID" value="NZ_KE557310.1"/>
</dbReference>
<dbReference type="Pfam" id="PF01266">
    <property type="entry name" value="DAO"/>
    <property type="match status" value="1"/>
</dbReference>
<proteinExistence type="predicted"/>
<dbReference type="STRING" id="1123360.thalar_00035"/>
<dbReference type="Gene3D" id="3.50.50.60">
    <property type="entry name" value="FAD/NAD(P)-binding domain"/>
    <property type="match status" value="1"/>
</dbReference>
<dbReference type="InterPro" id="IPR036188">
    <property type="entry name" value="FAD/NAD-bd_sf"/>
</dbReference>
<dbReference type="eggNOG" id="COG0665">
    <property type="taxonomic scope" value="Bacteria"/>
</dbReference>
<evidence type="ECO:0000259" key="2">
    <source>
        <dbReference type="Pfam" id="PF01266"/>
    </source>
</evidence>
<dbReference type="OrthoDB" id="7421214at2"/>
<evidence type="ECO:0000313" key="4">
    <source>
        <dbReference type="Proteomes" id="UP000015351"/>
    </source>
</evidence>
<protein>
    <submittedName>
        <fullName evidence="3">Oxidoreductase, FAD-binding protein</fullName>
    </submittedName>
</protein>
<dbReference type="HOGENOM" id="CLU_007884_4_2_5"/>
<accession>S9RTT0</accession>
<name>S9RTT0_9RHOB</name>
<dbReference type="SUPFAM" id="SSF51905">
    <property type="entry name" value="FAD/NAD(P)-binding domain"/>
    <property type="match status" value="1"/>
</dbReference>
<dbReference type="PANTHER" id="PTHR13847">
    <property type="entry name" value="SARCOSINE DEHYDROGENASE-RELATED"/>
    <property type="match status" value="1"/>
</dbReference>
<dbReference type="InterPro" id="IPR006076">
    <property type="entry name" value="FAD-dep_OxRdtase"/>
</dbReference>
<dbReference type="AlphaFoldDB" id="S9RTT0"/>
<keyword evidence="1" id="KW-0560">Oxidoreductase</keyword>
<reference evidence="4" key="1">
    <citation type="journal article" date="2013" name="Stand. Genomic Sci.">
        <title>Genome sequence of the Litoreibacter arenae type strain (DSM 19593(T)), a member of the Roseobacter clade isolated from sea sand.</title>
        <authorList>
            <person name="Riedel T."/>
            <person name="Fiebig A."/>
            <person name="Petersen J."/>
            <person name="Gronow S."/>
            <person name="Kyrpides N.C."/>
            <person name="Goker M."/>
            <person name="Klenk H.P."/>
        </authorList>
    </citation>
    <scope>NUCLEOTIDE SEQUENCE [LARGE SCALE GENOMIC DNA]</scope>
    <source>
        <strain evidence="4">DSM 19593</strain>
    </source>
</reference>
<dbReference type="PANTHER" id="PTHR13847:SF287">
    <property type="entry name" value="FAD-DEPENDENT OXIDOREDUCTASE DOMAIN-CONTAINING PROTEIN 1"/>
    <property type="match status" value="1"/>
</dbReference>
<organism evidence="3 4">
    <name type="scientific">Litoreibacter arenae DSM 19593</name>
    <dbReference type="NCBI Taxonomy" id="1123360"/>
    <lineage>
        <taxon>Bacteria</taxon>
        <taxon>Pseudomonadati</taxon>
        <taxon>Pseudomonadota</taxon>
        <taxon>Alphaproteobacteria</taxon>
        <taxon>Rhodobacterales</taxon>
        <taxon>Roseobacteraceae</taxon>
        <taxon>Litoreibacter</taxon>
    </lineage>
</organism>
<dbReference type="Gene3D" id="3.30.9.10">
    <property type="entry name" value="D-Amino Acid Oxidase, subunit A, domain 2"/>
    <property type="match status" value="1"/>
</dbReference>
<evidence type="ECO:0000256" key="1">
    <source>
        <dbReference type="ARBA" id="ARBA00023002"/>
    </source>
</evidence>
<feature type="domain" description="FAD dependent oxidoreductase" evidence="2">
    <location>
        <begin position="3"/>
        <end position="334"/>
    </location>
</feature>
<dbReference type="EMBL" id="AONI01000005">
    <property type="protein sequence ID" value="EPX81480.1"/>
    <property type="molecule type" value="Genomic_DNA"/>
</dbReference>
<gene>
    <name evidence="3" type="ORF">thalar_00035</name>
</gene>